<proteinExistence type="predicted"/>
<organism evidence="5">
    <name type="scientific">Mesocestoides corti</name>
    <name type="common">Flatworm</name>
    <dbReference type="NCBI Taxonomy" id="53468"/>
    <lineage>
        <taxon>Eukaryota</taxon>
        <taxon>Metazoa</taxon>
        <taxon>Spiralia</taxon>
        <taxon>Lophotrochozoa</taxon>
        <taxon>Platyhelminthes</taxon>
        <taxon>Cestoda</taxon>
        <taxon>Eucestoda</taxon>
        <taxon>Cyclophyllidea</taxon>
        <taxon>Mesocestoididae</taxon>
        <taxon>Mesocestoides</taxon>
    </lineage>
</organism>
<keyword evidence="4" id="KW-1185">Reference proteome</keyword>
<feature type="region of interest" description="Disordered" evidence="1">
    <location>
        <begin position="1"/>
        <end position="104"/>
    </location>
</feature>
<keyword evidence="2" id="KW-1133">Transmembrane helix</keyword>
<name>A0A0R3U8G3_MESCO</name>
<dbReference type="Proteomes" id="UP000267029">
    <property type="component" value="Unassembled WGS sequence"/>
</dbReference>
<dbReference type="EMBL" id="UXSR01000655">
    <property type="protein sequence ID" value="VDD77164.1"/>
    <property type="molecule type" value="Genomic_DNA"/>
</dbReference>
<dbReference type="OrthoDB" id="6288432at2759"/>
<evidence type="ECO:0000313" key="3">
    <source>
        <dbReference type="EMBL" id="VDD77164.1"/>
    </source>
</evidence>
<sequence length="244" mass="26853">MAEEDPLMSSASPSSLPTNTTAGTGDRGGLVSPSRLMMTSPSGQKRHGASDVMTSPTRLRRRPAPTNTSCKKAKKGRRGKRRRRSRAKKQKKHQGGGGAGSERKAVYRMAVKRAAEGWKLRKETFAKQMGRTRRPDYYKPIKVAVFNNNNSSSSGAFVYYFIWFTALSGAVCVCVCDGLASGVFLRAVRLAFRLPFPFAHKRINTHKHTHTQSLLYACDVSPDVGLGGRGAGEGRKEAHVRFFF</sequence>
<gene>
    <name evidence="3" type="ORF">MCOS_LOCUS3167</name>
</gene>
<dbReference type="STRING" id="53468.A0A0R3U8G3"/>
<evidence type="ECO:0000313" key="5">
    <source>
        <dbReference type="WBParaSite" id="MCOS_0000316601-mRNA-1"/>
    </source>
</evidence>
<reference evidence="5" key="1">
    <citation type="submission" date="2017-02" db="UniProtKB">
        <authorList>
            <consortium name="WormBaseParasite"/>
        </authorList>
    </citation>
    <scope>IDENTIFICATION</scope>
</reference>
<keyword evidence="2" id="KW-0812">Transmembrane</keyword>
<evidence type="ECO:0000256" key="1">
    <source>
        <dbReference type="SAM" id="MobiDB-lite"/>
    </source>
</evidence>
<dbReference type="WBParaSite" id="MCOS_0000316601-mRNA-1">
    <property type="protein sequence ID" value="MCOS_0000316601-mRNA-1"/>
    <property type="gene ID" value="MCOS_0000316601"/>
</dbReference>
<keyword evidence="2" id="KW-0472">Membrane</keyword>
<feature type="compositionally biased region" description="Low complexity" evidence="1">
    <location>
        <begin position="7"/>
        <end position="17"/>
    </location>
</feature>
<evidence type="ECO:0000313" key="4">
    <source>
        <dbReference type="Proteomes" id="UP000267029"/>
    </source>
</evidence>
<reference evidence="3 4" key="2">
    <citation type="submission" date="2018-10" db="EMBL/GenBank/DDBJ databases">
        <authorList>
            <consortium name="Pathogen Informatics"/>
        </authorList>
    </citation>
    <scope>NUCLEOTIDE SEQUENCE [LARGE SCALE GENOMIC DNA]</scope>
</reference>
<feature type="compositionally biased region" description="Basic residues" evidence="1">
    <location>
        <begin position="71"/>
        <end position="94"/>
    </location>
</feature>
<protein>
    <submittedName>
        <fullName evidence="3 5">Uncharacterized protein</fullName>
    </submittedName>
</protein>
<evidence type="ECO:0000256" key="2">
    <source>
        <dbReference type="SAM" id="Phobius"/>
    </source>
</evidence>
<feature type="transmembrane region" description="Helical" evidence="2">
    <location>
        <begin position="157"/>
        <end position="185"/>
    </location>
</feature>
<accession>A0A0R3U8G3</accession>
<dbReference type="AlphaFoldDB" id="A0A0R3U8G3"/>